<name>A0A117NHV9_PICGL</name>
<protein>
    <submittedName>
        <fullName evidence="1">Uncharacterized protein</fullName>
    </submittedName>
</protein>
<evidence type="ECO:0000313" key="1">
    <source>
        <dbReference type="EMBL" id="KUM49008.1"/>
    </source>
</evidence>
<gene>
    <name evidence="1" type="ORF">ABT39_MTgene4345</name>
</gene>
<organism evidence="1">
    <name type="scientific">Picea glauca</name>
    <name type="common">White spruce</name>
    <name type="synonym">Pinus glauca</name>
    <dbReference type="NCBI Taxonomy" id="3330"/>
    <lineage>
        <taxon>Eukaryota</taxon>
        <taxon>Viridiplantae</taxon>
        <taxon>Streptophyta</taxon>
        <taxon>Embryophyta</taxon>
        <taxon>Tracheophyta</taxon>
        <taxon>Spermatophyta</taxon>
        <taxon>Pinopsida</taxon>
        <taxon>Pinidae</taxon>
        <taxon>Conifers I</taxon>
        <taxon>Pinales</taxon>
        <taxon>Pinaceae</taxon>
        <taxon>Picea</taxon>
    </lineage>
</organism>
<comment type="caution">
    <text evidence="1">The sequence shown here is derived from an EMBL/GenBank/DDBJ whole genome shotgun (WGS) entry which is preliminary data.</text>
</comment>
<reference evidence="1" key="1">
    <citation type="journal article" date="2015" name="Genome Biol. Evol.">
        <title>Organellar Genomes of White Spruce (Picea glauca): Assembly and Annotation.</title>
        <authorList>
            <person name="Jackman S.D."/>
            <person name="Warren R.L."/>
            <person name="Gibb E.A."/>
            <person name="Vandervalk B.P."/>
            <person name="Mohamadi H."/>
            <person name="Chu J."/>
            <person name="Raymond A."/>
            <person name="Pleasance S."/>
            <person name="Coope R."/>
            <person name="Wildung M.R."/>
            <person name="Ritland C.E."/>
            <person name="Bousquet J."/>
            <person name="Jones S.J."/>
            <person name="Bohlmann J."/>
            <person name="Birol I."/>
        </authorList>
    </citation>
    <scope>NUCLEOTIDE SEQUENCE [LARGE SCALE GENOMIC DNA]</scope>
    <source>
        <tissue evidence="1">Flushing bud</tissue>
    </source>
</reference>
<proteinExistence type="predicted"/>
<keyword evidence="1" id="KW-0496">Mitochondrion</keyword>
<geneLocation type="mitochondrion" evidence="1"/>
<accession>A0A117NHV9</accession>
<dbReference type="EMBL" id="LKAM01000004">
    <property type="protein sequence ID" value="KUM49008.1"/>
    <property type="molecule type" value="Genomic_DNA"/>
</dbReference>
<dbReference type="AlphaFoldDB" id="A0A117NHV9"/>
<sequence>MEDSSVTPAETPSPLLSVELYSVPSIRLFSKNVEPGRTYYLHSPISPYYSYSKVPLELLFPTTDRRSDLRKSYVFCSAPMAKGFRSTYYYLLAPFTSTHTTLLPAYSQIKATCL</sequence>